<evidence type="ECO:0000313" key="1">
    <source>
        <dbReference type="EMBL" id="KEZ93073.1"/>
    </source>
</evidence>
<proteinExistence type="predicted"/>
<dbReference type="Proteomes" id="UP000239997">
    <property type="component" value="Unassembled WGS sequence"/>
</dbReference>
<protein>
    <recommendedName>
        <fullName evidence="5">Lipoprotein</fullName>
    </recommendedName>
</protein>
<comment type="caution">
    <text evidence="1">The sequence shown here is derived from an EMBL/GenBank/DDBJ whole genome shotgun (WGS) entry which is preliminary data.</text>
</comment>
<organism evidence="1 3">
    <name type="scientific">Nonlabens ulvanivorans</name>
    <name type="common">Persicivirga ulvanivorans</name>
    <dbReference type="NCBI Taxonomy" id="906888"/>
    <lineage>
        <taxon>Bacteria</taxon>
        <taxon>Pseudomonadati</taxon>
        <taxon>Bacteroidota</taxon>
        <taxon>Flavobacteriia</taxon>
        <taxon>Flavobacteriales</taxon>
        <taxon>Flavobacteriaceae</taxon>
        <taxon>Nonlabens</taxon>
    </lineage>
</organism>
<dbReference type="AlphaFoldDB" id="A0A084JVT9"/>
<name>A0A084JVT9_NONUL</name>
<dbReference type="Proteomes" id="UP000028531">
    <property type="component" value="Unassembled WGS sequence"/>
</dbReference>
<dbReference type="RefSeq" id="WP_036584676.1">
    <property type="nucleotide sequence ID" value="NZ_JPJI01000032.1"/>
</dbReference>
<dbReference type="EMBL" id="JPJI01000032">
    <property type="protein sequence ID" value="KEZ93073.1"/>
    <property type="molecule type" value="Genomic_DNA"/>
</dbReference>
<evidence type="ECO:0000313" key="4">
    <source>
        <dbReference type="Proteomes" id="UP000239997"/>
    </source>
</evidence>
<gene>
    <name evidence="1" type="ORF">IL45_13195</name>
    <name evidence="2" type="ORF">LY02_02056</name>
</gene>
<evidence type="ECO:0000313" key="2">
    <source>
        <dbReference type="EMBL" id="PRX13808.1"/>
    </source>
</evidence>
<reference evidence="2 4" key="2">
    <citation type="submission" date="2018-03" db="EMBL/GenBank/DDBJ databases">
        <title>Genomic Encyclopedia of Archaeal and Bacterial Type Strains, Phase II (KMG-II): from individual species to whole genera.</title>
        <authorList>
            <person name="Goeker M."/>
        </authorList>
    </citation>
    <scope>NUCLEOTIDE SEQUENCE [LARGE SCALE GENOMIC DNA]</scope>
    <source>
        <strain evidence="2 4">DSM 22727</strain>
    </source>
</reference>
<dbReference type="OrthoDB" id="1489643at2"/>
<evidence type="ECO:0000313" key="3">
    <source>
        <dbReference type="Proteomes" id="UP000028531"/>
    </source>
</evidence>
<reference evidence="1 3" key="1">
    <citation type="submission" date="2014-07" db="EMBL/GenBank/DDBJ databases">
        <title>Draft genome sequence of Nonlabens ulvanivorans, an ulvan degrading bacterium.</title>
        <authorList>
            <person name="Kopel M."/>
            <person name="Helbert W."/>
            <person name="Henrissat B."/>
            <person name="Doniger T."/>
            <person name="Banin E."/>
        </authorList>
    </citation>
    <scope>NUCLEOTIDE SEQUENCE [LARGE SCALE GENOMIC DNA]</scope>
    <source>
        <strain evidence="1 3">PLR</strain>
    </source>
</reference>
<dbReference type="EMBL" id="PVNA01000003">
    <property type="protein sequence ID" value="PRX13808.1"/>
    <property type="molecule type" value="Genomic_DNA"/>
</dbReference>
<dbReference type="PROSITE" id="PS51257">
    <property type="entry name" value="PROKAR_LIPOPROTEIN"/>
    <property type="match status" value="1"/>
</dbReference>
<sequence>MKTLYSVLFVYTMLASCSSVKKAETAINTGNFDQAIDIAISNLASDKNAKRKQEYVVLLENAFAKAVSEDQIVLNRLQSDPNPSVLESIYETLLNMEYRQSKIRPLLPLTIYETGKSASFPMVDYSKKVIAARTSLSDHLLDNARKSLNVANTLQARTIYDDLIYLNKINPNYKDTAVLLDKALEKGTDYIMVSLKNETQLVIPERLEEELLNFSTYGLNDKWTVYHNRHNDNIFYDYSLNINFRNINISPEQVLQKELQKEKQVIDGFEYELDERGNVKKDSLGDDIKKDKYKLVKATIFQSTQQKEVSIDANIIVTNNYNRQLVDRFPIGSTFIFNYIYGSVNGDRRAVDEDYLQTLNARAIPFPSNEQMIYDAGEDLKLRIKEVLTGLRYRN</sequence>
<evidence type="ECO:0008006" key="5">
    <source>
        <dbReference type="Google" id="ProtNLM"/>
    </source>
</evidence>
<keyword evidence="4" id="KW-1185">Reference proteome</keyword>
<accession>A0A084JVT9</accession>